<dbReference type="InterPro" id="IPR000262">
    <property type="entry name" value="FMN-dep_DH"/>
</dbReference>
<evidence type="ECO:0000256" key="7">
    <source>
        <dbReference type="ARBA" id="ARBA00029513"/>
    </source>
</evidence>
<feature type="binding site" evidence="10">
    <location>
        <begin position="296"/>
        <end position="300"/>
    </location>
    <ligand>
        <name>FMN</name>
        <dbReference type="ChEBI" id="CHEBI:58210"/>
    </ligand>
</feature>
<dbReference type="PANTHER" id="PTHR10578:SF107">
    <property type="entry name" value="2-HYDROXYACID OXIDASE 1"/>
    <property type="match status" value="1"/>
</dbReference>
<feature type="binding site" evidence="10">
    <location>
        <position position="146"/>
    </location>
    <ligand>
        <name>glyoxylate</name>
        <dbReference type="ChEBI" id="CHEBI:36655"/>
    </ligand>
</feature>
<dbReference type="EMBL" id="NBTM02000001">
    <property type="protein sequence ID" value="PNL91519.1"/>
    <property type="molecule type" value="Genomic_DNA"/>
</dbReference>
<keyword evidence="3 10" id="KW-0285">Flavoprotein</keyword>
<evidence type="ECO:0000259" key="11">
    <source>
        <dbReference type="PROSITE" id="PS51349"/>
    </source>
</evidence>
<organism evidence="12 13">
    <name type="scientific">Aerococcus viridans</name>
    <dbReference type="NCBI Taxonomy" id="1377"/>
    <lineage>
        <taxon>Bacteria</taxon>
        <taxon>Bacillati</taxon>
        <taxon>Bacillota</taxon>
        <taxon>Bacilli</taxon>
        <taxon>Lactobacillales</taxon>
        <taxon>Aerococcaceae</taxon>
        <taxon>Aerococcus</taxon>
    </lineage>
</organism>
<dbReference type="GO" id="GO:0016491">
    <property type="term" value="F:oxidoreductase activity"/>
    <property type="evidence" value="ECO:0007669"/>
    <property type="project" value="UniProtKB-KW"/>
</dbReference>
<dbReference type="NCBIfam" id="TIGR02708">
    <property type="entry name" value="L_lactate_ox"/>
    <property type="match status" value="1"/>
</dbReference>
<dbReference type="InterPro" id="IPR013785">
    <property type="entry name" value="Aldolase_TIM"/>
</dbReference>
<feature type="binding site" evidence="10">
    <location>
        <position position="268"/>
    </location>
    <ligand>
        <name>glyoxylate</name>
        <dbReference type="ChEBI" id="CHEBI:36655"/>
    </ligand>
</feature>
<feature type="binding site" evidence="10">
    <location>
        <position position="40"/>
    </location>
    <ligand>
        <name>glyoxylate</name>
        <dbReference type="ChEBI" id="CHEBI:36655"/>
    </ligand>
</feature>
<feature type="binding site" evidence="10">
    <location>
        <position position="263"/>
    </location>
    <ligand>
        <name>glyoxylate</name>
        <dbReference type="ChEBI" id="CHEBI:36655"/>
    </ligand>
</feature>
<feature type="binding site" evidence="10">
    <location>
        <position position="172"/>
    </location>
    <ligand>
        <name>FMN</name>
        <dbReference type="ChEBI" id="CHEBI:58210"/>
    </ligand>
</feature>
<dbReference type="PROSITE" id="PS51349">
    <property type="entry name" value="FMN_HYDROXY_ACID_DH_2"/>
    <property type="match status" value="1"/>
</dbReference>
<dbReference type="Gene3D" id="3.20.20.70">
    <property type="entry name" value="Aldolase class I"/>
    <property type="match status" value="1"/>
</dbReference>
<dbReference type="SUPFAM" id="SSF51395">
    <property type="entry name" value="FMN-linked oxidoreductases"/>
    <property type="match status" value="1"/>
</dbReference>
<gene>
    <name evidence="12" type="primary">lctO</name>
    <name evidence="12" type="ORF">A6J77_004505</name>
</gene>
<accession>A0A2J9PMF3</accession>
<dbReference type="GO" id="GO:0010181">
    <property type="term" value="F:FMN binding"/>
    <property type="evidence" value="ECO:0007669"/>
    <property type="project" value="InterPro"/>
</dbReference>
<dbReference type="Pfam" id="PF01070">
    <property type="entry name" value="FMN_dh"/>
    <property type="match status" value="1"/>
</dbReference>
<dbReference type="CDD" id="cd04737">
    <property type="entry name" value="LOX_like_FMN"/>
    <property type="match status" value="1"/>
</dbReference>
<dbReference type="PANTHER" id="PTHR10578">
    <property type="entry name" value="S -2-HYDROXY-ACID OXIDASE-RELATED"/>
    <property type="match status" value="1"/>
</dbReference>
<dbReference type="InterPro" id="IPR008259">
    <property type="entry name" value="FMN_hydac_DH_AS"/>
</dbReference>
<feature type="binding site" evidence="10">
    <location>
        <position position="144"/>
    </location>
    <ligand>
        <name>FMN</name>
        <dbReference type="ChEBI" id="CHEBI:58210"/>
    </ligand>
</feature>
<feature type="binding site" evidence="10">
    <location>
        <begin position="319"/>
        <end position="320"/>
    </location>
    <ligand>
        <name>FMN</name>
        <dbReference type="ChEBI" id="CHEBI:58210"/>
    </ligand>
</feature>
<comment type="similarity">
    <text evidence="6">Belongs to the FMN-dependent alpha-hydroxy acid dehydrogenase family.</text>
</comment>
<comment type="catalytic activity">
    <reaction evidence="8">
        <text>(S)-lactate + O2 = pyruvate + H2O2</text>
        <dbReference type="Rhea" id="RHEA:55868"/>
        <dbReference type="ChEBI" id="CHEBI:15361"/>
        <dbReference type="ChEBI" id="CHEBI:15379"/>
        <dbReference type="ChEBI" id="CHEBI:16240"/>
        <dbReference type="ChEBI" id="CHEBI:16651"/>
    </reaction>
    <physiologicalReaction direction="left-to-right" evidence="8">
        <dbReference type="Rhea" id="RHEA:55869"/>
    </physiologicalReaction>
</comment>
<dbReference type="PIRSF" id="PIRSF000138">
    <property type="entry name" value="Al-hdrx_acd_dh"/>
    <property type="match status" value="1"/>
</dbReference>
<proteinExistence type="inferred from homology"/>
<evidence type="ECO:0000313" key="13">
    <source>
        <dbReference type="Proteomes" id="UP000192813"/>
    </source>
</evidence>
<feature type="binding site" evidence="10">
    <location>
        <position position="181"/>
    </location>
    <ligand>
        <name>glyoxylate</name>
        <dbReference type="ChEBI" id="CHEBI:36655"/>
    </ligand>
</feature>
<protein>
    <recommendedName>
        <fullName evidence="7">L-lactate oxidase</fullName>
    </recommendedName>
</protein>
<evidence type="ECO:0000256" key="10">
    <source>
        <dbReference type="PIRSR" id="PIRSR000138-2"/>
    </source>
</evidence>
<evidence type="ECO:0000313" key="12">
    <source>
        <dbReference type="EMBL" id="PNL91519.1"/>
    </source>
</evidence>
<name>A0A2J9PMF3_9LACT</name>
<reference evidence="13" key="1">
    <citation type="submission" date="2017-12" db="EMBL/GenBank/DDBJ databases">
        <title>FDA dAtabase for Regulatory Grade micrObial Sequences (FDA-ARGOS): Supporting development and validation of Infectious Disease Dx tests.</title>
        <authorList>
            <person name="Hoffmann M."/>
            <person name="Allard M."/>
            <person name="Evans P."/>
            <person name="Brown E."/>
            <person name="Tallon L."/>
            <person name="Sadzewicz L."/>
            <person name="Sengamalay N."/>
            <person name="Ott S."/>
            <person name="Godinez A."/>
            <person name="Nagaraj S."/>
            <person name="Vavikolanu K."/>
            <person name="Aluvathingal J."/>
            <person name="Nadendla S."/>
            <person name="Sichtig H."/>
        </authorList>
    </citation>
    <scope>NUCLEOTIDE SEQUENCE [LARGE SCALE GENOMIC DNA]</scope>
    <source>
        <strain evidence="13">FDAARGOS_249</strain>
    </source>
</reference>
<evidence type="ECO:0000256" key="2">
    <source>
        <dbReference type="ARBA" id="ARBA00011881"/>
    </source>
</evidence>
<feature type="binding site" evidence="10">
    <location>
        <position position="122"/>
    </location>
    <ligand>
        <name>FMN</name>
        <dbReference type="ChEBI" id="CHEBI:58210"/>
    </ligand>
</feature>
<dbReference type="InterPro" id="IPR037396">
    <property type="entry name" value="FMN_HAD"/>
</dbReference>
<evidence type="ECO:0000256" key="9">
    <source>
        <dbReference type="PIRSR" id="PIRSR000138-1"/>
    </source>
</evidence>
<dbReference type="AlphaFoldDB" id="A0A2J9PMF3"/>
<feature type="binding site" evidence="10">
    <location>
        <position position="265"/>
    </location>
    <ligand>
        <name>glyoxylate</name>
        <dbReference type="ChEBI" id="CHEBI:36655"/>
    </ligand>
</feature>
<keyword evidence="5" id="KW-0560">Oxidoreductase</keyword>
<evidence type="ECO:0000256" key="4">
    <source>
        <dbReference type="ARBA" id="ARBA00022643"/>
    </source>
</evidence>
<comment type="subunit">
    <text evidence="2">Homotetramer.</text>
</comment>
<comment type="cofactor">
    <cofactor evidence="1">
        <name>FMN</name>
        <dbReference type="ChEBI" id="CHEBI:58210"/>
    </cofactor>
</comment>
<feature type="domain" description="FMN hydroxy acid dehydrogenase" evidence="11">
    <location>
        <begin position="14"/>
        <end position="370"/>
    </location>
</feature>
<evidence type="ECO:0000256" key="6">
    <source>
        <dbReference type="ARBA" id="ARBA00024042"/>
    </source>
</evidence>
<feature type="active site" description="Proton acceptor" evidence="9">
    <location>
        <position position="265"/>
    </location>
</feature>
<dbReference type="Proteomes" id="UP000192813">
    <property type="component" value="Unassembled WGS sequence"/>
</dbReference>
<keyword evidence="4 10" id="KW-0288">FMN</keyword>
<evidence type="ECO:0000256" key="8">
    <source>
        <dbReference type="ARBA" id="ARBA00048754"/>
    </source>
</evidence>
<feature type="binding site" evidence="10">
    <location>
        <begin position="93"/>
        <end position="95"/>
    </location>
    <ligand>
        <name>FMN</name>
        <dbReference type="ChEBI" id="CHEBI:58210"/>
    </ligand>
</feature>
<comment type="caution">
    <text evidence="12">The sequence shown here is derived from an EMBL/GenBank/DDBJ whole genome shotgun (WGS) entry which is preliminary data.</text>
</comment>
<dbReference type="PROSITE" id="PS00557">
    <property type="entry name" value="FMN_HYDROXY_ACID_DH_1"/>
    <property type="match status" value="1"/>
</dbReference>
<evidence type="ECO:0000256" key="1">
    <source>
        <dbReference type="ARBA" id="ARBA00001917"/>
    </source>
</evidence>
<dbReference type="RefSeq" id="WP_083068553.1">
    <property type="nucleotide sequence ID" value="NZ_JALXKY010000008.1"/>
</dbReference>
<evidence type="ECO:0000256" key="3">
    <source>
        <dbReference type="ARBA" id="ARBA00022630"/>
    </source>
</evidence>
<evidence type="ECO:0000256" key="5">
    <source>
        <dbReference type="ARBA" id="ARBA00023002"/>
    </source>
</evidence>
<dbReference type="InterPro" id="IPR012133">
    <property type="entry name" value="Alpha-hydoxy_acid_DH_FMN"/>
</dbReference>
<dbReference type="InterPro" id="IPR014080">
    <property type="entry name" value="L_lactate_ox"/>
</dbReference>
<feature type="binding site" evidence="10">
    <location>
        <position position="241"/>
    </location>
    <ligand>
        <name>FMN</name>
        <dbReference type="ChEBI" id="CHEBI:58210"/>
    </ligand>
</feature>
<sequence>MNNNDIEYNAPTEVKYIDVVNTYDLEEEASKVVPHGGFNYIAGASGDEWTKRANDRAWKHKLLYPRLAQDVEAPDTSTEILGHKIKAPFIMAPIAAHGLAHATKEAGTARAVSEFGTIMSISAYSGATFEEISEGLNGGPRWFQIYMAKDDQQNRDILDEAKADGATAIILTADSTVSGNRDRDVKNKFVYPFGMPIVQRYLRGTAEGMSLNNIYGASKQKISPRDIEEIAAHSGLPVFVKGIQHPEDADMAIKAGASGIWVSNHGARQLYEAPGSFDTLPAIAERVNKRVPIVFDSGVRRGEHVAKALASGADVVALGRPVLFGLALGGWQGAYSVLDYFQKDLTRVMQLTGSQNVEDLKGLDLFDNPHGYEY</sequence>